<reference evidence="2" key="1">
    <citation type="journal article" date="2008" name="Nature">
        <title>The amphioxus genome and the evolution of the chordate karyotype.</title>
        <authorList>
            <consortium name="US DOE Joint Genome Institute (JGI-PGF)"/>
            <person name="Putnam N.H."/>
            <person name="Butts T."/>
            <person name="Ferrier D.E.K."/>
            <person name="Furlong R.F."/>
            <person name="Hellsten U."/>
            <person name="Kawashima T."/>
            <person name="Robinson-Rechavi M."/>
            <person name="Shoguchi E."/>
            <person name="Terry A."/>
            <person name="Yu J.-K."/>
            <person name="Benito-Gutierrez E.L."/>
            <person name="Dubchak I."/>
            <person name="Garcia-Fernandez J."/>
            <person name="Gibson-Brown J.J."/>
            <person name="Grigoriev I.V."/>
            <person name="Horton A.C."/>
            <person name="de Jong P.J."/>
            <person name="Jurka J."/>
            <person name="Kapitonov V.V."/>
            <person name="Kohara Y."/>
            <person name="Kuroki Y."/>
            <person name="Lindquist E."/>
            <person name="Lucas S."/>
            <person name="Osoegawa K."/>
            <person name="Pennacchio L.A."/>
            <person name="Salamov A.A."/>
            <person name="Satou Y."/>
            <person name="Sauka-Spengler T."/>
            <person name="Schmutz J."/>
            <person name="Shin-I T."/>
            <person name="Toyoda A."/>
            <person name="Bronner-Fraser M."/>
            <person name="Fujiyama A."/>
            <person name="Holland L.Z."/>
            <person name="Holland P.W.H."/>
            <person name="Satoh N."/>
            <person name="Rokhsar D.S."/>
        </authorList>
    </citation>
    <scope>NUCLEOTIDE SEQUENCE [LARGE SCALE GENOMIC DNA]</scope>
    <source>
        <strain evidence="2">S238N-H82</strain>
        <tissue evidence="2">Testes</tissue>
    </source>
</reference>
<dbReference type="AlphaFoldDB" id="C3ZAY7"/>
<evidence type="ECO:0000256" key="1">
    <source>
        <dbReference type="SAM" id="Coils"/>
    </source>
</evidence>
<proteinExistence type="predicted"/>
<protein>
    <submittedName>
        <fullName evidence="2">Uncharacterized protein</fullName>
    </submittedName>
</protein>
<keyword evidence="1" id="KW-0175">Coiled coil</keyword>
<evidence type="ECO:0000313" key="2">
    <source>
        <dbReference type="EMBL" id="EEN50024.1"/>
    </source>
</evidence>
<accession>C3ZAY7</accession>
<sequence>MSRKVRRRDKEIKELKKLSTLSRETPKKGKLTLLKKQLTYHKKMRALQQKNVSSLKKEVKDLKKEKAGLEMELQHCQLKLELALAEKYTIDLREGPHHTSPYTNDMRHCCYNLLEHGVCSQNMSNVIYDVLQVNL</sequence>
<dbReference type="InParanoid" id="C3ZAY7"/>
<feature type="coiled-coil region" evidence="1">
    <location>
        <begin position="45"/>
        <end position="79"/>
    </location>
</feature>
<organism>
    <name type="scientific">Branchiostoma floridae</name>
    <name type="common">Florida lancelet</name>
    <name type="synonym">Amphioxus</name>
    <dbReference type="NCBI Taxonomy" id="7739"/>
    <lineage>
        <taxon>Eukaryota</taxon>
        <taxon>Metazoa</taxon>
        <taxon>Chordata</taxon>
        <taxon>Cephalochordata</taxon>
        <taxon>Leptocardii</taxon>
        <taxon>Amphioxiformes</taxon>
        <taxon>Branchiostomatidae</taxon>
        <taxon>Branchiostoma</taxon>
    </lineage>
</organism>
<name>C3ZAY7_BRAFL</name>
<dbReference type="EMBL" id="GG666603">
    <property type="protein sequence ID" value="EEN50024.1"/>
    <property type="molecule type" value="Genomic_DNA"/>
</dbReference>
<gene>
    <name evidence="2" type="ORF">BRAFLDRAFT_68547</name>
</gene>